<dbReference type="EMBL" id="AP018360">
    <property type="protein sequence ID" value="BBA45499.1"/>
    <property type="molecule type" value="Genomic_DNA"/>
</dbReference>
<dbReference type="AlphaFoldDB" id="A0A286P6N5"/>
<gene>
    <name evidence="2" type="ORF">BCCH1_80100</name>
</gene>
<reference evidence="2" key="2">
    <citation type="journal article" date="2017" name="Genome Announc.">
        <title>High-Quality Draft Genome Sequence of Burkholderia contaminans CH-1, a Gram-Negative Bacterium That Metabolizes 2-Azahypoxanthine, a Plant Growth-Regulating Compound.</title>
        <authorList>
            <person name="Choi J.-H."/>
            <person name="Sugiura H."/>
            <person name="Moriuchi R."/>
            <person name="Kawagishi H."/>
            <person name="Dohra H."/>
        </authorList>
    </citation>
    <scope>NUCLEOTIDE SEQUENCE</scope>
    <source>
        <strain evidence="2">CH-1</strain>
        <plasmid evidence="2">pBC453</plasmid>
    </source>
</reference>
<keyword evidence="2" id="KW-0614">Plasmid</keyword>
<organism evidence="2">
    <name type="scientific">Burkholderia contaminans</name>
    <dbReference type="NCBI Taxonomy" id="488447"/>
    <lineage>
        <taxon>Bacteria</taxon>
        <taxon>Pseudomonadati</taxon>
        <taxon>Pseudomonadota</taxon>
        <taxon>Betaproteobacteria</taxon>
        <taxon>Burkholderiales</taxon>
        <taxon>Burkholderiaceae</taxon>
        <taxon>Burkholderia</taxon>
        <taxon>Burkholderia cepacia complex</taxon>
    </lineage>
</organism>
<reference evidence="2" key="1">
    <citation type="journal article" date="2016" name="Biosci. Biotechnol. Biochem.">
        <title>Bioconversion of AHX to AOH by resting cells of Burkholderia contaminans CH-1.</title>
        <authorList>
            <person name="Choi J.H."/>
            <person name="Kikuchi A."/>
            <person name="Pumkaeo P."/>
            <person name="Hirai H."/>
            <person name="Tokuyama S."/>
            <person name="Kawagishi H."/>
        </authorList>
    </citation>
    <scope>NUCLEOTIDE SEQUENCE</scope>
    <source>
        <strain evidence="2">CH-1</strain>
        <plasmid evidence="2">pBC453</plasmid>
    </source>
</reference>
<evidence type="ECO:0000313" key="2">
    <source>
        <dbReference type="EMBL" id="BBA45499.1"/>
    </source>
</evidence>
<accession>A0A286P6N5</accession>
<proteinExistence type="predicted"/>
<geneLocation type="plasmid" evidence="2">
    <name>pBC453</name>
</geneLocation>
<sequence>MDGWLAGAVGSGNDHDGDFQSTDAQASRMSAGSPTLEVTHMKETNFAAHIAEELRNPVTRILVGSTGSGYRAAIAAALRVGPTLIYEPPTK</sequence>
<evidence type="ECO:0000256" key="1">
    <source>
        <dbReference type="SAM" id="MobiDB-lite"/>
    </source>
</evidence>
<feature type="compositionally biased region" description="Polar residues" evidence="1">
    <location>
        <begin position="19"/>
        <end position="33"/>
    </location>
</feature>
<protein>
    <submittedName>
        <fullName evidence="2">Uncharacterized protein</fullName>
    </submittedName>
</protein>
<name>A0A286P6N5_9BURK</name>
<feature type="region of interest" description="Disordered" evidence="1">
    <location>
        <begin position="1"/>
        <end position="34"/>
    </location>
</feature>